<evidence type="ECO:0000313" key="3">
    <source>
        <dbReference type="Proteomes" id="UP000183769"/>
    </source>
</evidence>
<dbReference type="AlphaFoldDB" id="A0A1I5R520"/>
<feature type="domain" description="C2H2-type" evidence="1">
    <location>
        <begin position="3"/>
        <end position="24"/>
    </location>
</feature>
<dbReference type="InterPro" id="IPR013087">
    <property type="entry name" value="Znf_C2H2_type"/>
</dbReference>
<dbReference type="PROSITE" id="PS00028">
    <property type="entry name" value="ZINC_FINGER_C2H2_1"/>
    <property type="match status" value="1"/>
</dbReference>
<gene>
    <name evidence="2" type="ORF">SAMN05216277_104244</name>
</gene>
<sequence length="195" mass="22327">MECPTCGQELDTEQGIRMHHTRVHGVTLPNRQCKGCGTWFYDPKSRRKFCDGCSPNAGEHNGNWKGAEETTDCERCGSSFKYYPSDKKGVYCPECVADSDEFLGDSYTKNAERVEKVCDQCSETMNVLQSKLERGHGRFCSRECLGDWLSENVVGEQHHQWKEGESSYTGDWWDVRSNARERDNHECQVCSTTRE</sequence>
<evidence type="ECO:0000259" key="1">
    <source>
        <dbReference type="PROSITE" id="PS00028"/>
    </source>
</evidence>
<dbReference type="Proteomes" id="UP000183769">
    <property type="component" value="Unassembled WGS sequence"/>
</dbReference>
<organism evidence="2 3">
    <name type="scientific">Halolamina pelagica</name>
    <dbReference type="NCBI Taxonomy" id="699431"/>
    <lineage>
        <taxon>Archaea</taxon>
        <taxon>Methanobacteriati</taxon>
        <taxon>Methanobacteriota</taxon>
        <taxon>Stenosarchaea group</taxon>
        <taxon>Halobacteria</taxon>
        <taxon>Halobacteriales</taxon>
        <taxon>Haloferacaceae</taxon>
    </lineage>
</organism>
<evidence type="ECO:0000313" key="2">
    <source>
        <dbReference type="EMBL" id="SFP53613.1"/>
    </source>
</evidence>
<proteinExistence type="predicted"/>
<keyword evidence="3" id="KW-1185">Reference proteome</keyword>
<name>A0A1I5R520_9EURY</name>
<accession>A0A1I5R520</accession>
<protein>
    <recommendedName>
        <fullName evidence="1">C2H2-type domain-containing protein</fullName>
    </recommendedName>
</protein>
<dbReference type="EMBL" id="FOXI01000004">
    <property type="protein sequence ID" value="SFP53613.1"/>
    <property type="molecule type" value="Genomic_DNA"/>
</dbReference>
<reference evidence="3" key="1">
    <citation type="submission" date="2016-10" db="EMBL/GenBank/DDBJ databases">
        <authorList>
            <person name="Varghese N."/>
            <person name="Submissions S."/>
        </authorList>
    </citation>
    <scope>NUCLEOTIDE SEQUENCE [LARGE SCALE GENOMIC DNA]</scope>
    <source>
        <strain evidence="3">CGMCC 1.10329</strain>
    </source>
</reference>